<gene>
    <name evidence="3" type="ORF">DEH84_05130</name>
</gene>
<proteinExistence type="predicted"/>
<feature type="compositionally biased region" description="Basic and acidic residues" evidence="1">
    <location>
        <begin position="220"/>
        <end position="233"/>
    </location>
</feature>
<evidence type="ECO:0000313" key="3">
    <source>
        <dbReference type="EMBL" id="AWI52873.1"/>
    </source>
</evidence>
<feature type="region of interest" description="Disordered" evidence="1">
    <location>
        <begin position="219"/>
        <end position="243"/>
    </location>
</feature>
<protein>
    <recommendedName>
        <fullName evidence="5">Lipase chaperone</fullName>
    </recommendedName>
</protein>
<dbReference type="Proteomes" id="UP000244892">
    <property type="component" value="Chromosome"/>
</dbReference>
<keyword evidence="2" id="KW-0472">Membrane</keyword>
<evidence type="ECO:0000256" key="1">
    <source>
        <dbReference type="SAM" id="MobiDB-lite"/>
    </source>
</evidence>
<sequence>MIIYKQAKPAQRLLLTVVTGAIVAGGVWMLMKPDAPPSGRAADASPSAEAGPSGTAAPFGTAADTVAVDGRPVHVQPDDWKALNASLRRQPDPQAEAQRIASYLRYQHDFEFWQSTIDSKNVRARHQLAEQLMAQLPERVAKGEFTGMEAVLMGTVLLGDLEPDEARRQQRIDEWTQKLATAAPQPTDERQLADKDRNTAYMRKRAVAFLEWQALPAGERSQDKLDKGMDDAQRWYASGAEDE</sequence>
<keyword evidence="4" id="KW-1185">Reference proteome</keyword>
<feature type="region of interest" description="Disordered" evidence="1">
    <location>
        <begin position="35"/>
        <end position="57"/>
    </location>
</feature>
<dbReference type="RefSeq" id="WP_109035368.1">
    <property type="nucleotide sequence ID" value="NZ_CP029210.1"/>
</dbReference>
<keyword evidence="2" id="KW-1133">Transmembrane helix</keyword>
<name>A0A2U8FPD8_9BURK</name>
<reference evidence="3 4" key="1">
    <citation type="submission" date="2018-05" db="EMBL/GenBank/DDBJ databases">
        <title>complete genome sequence of Aquabacterium olei NBRC 110486.</title>
        <authorList>
            <person name="Tang B."/>
            <person name="Chang J."/>
            <person name="Zhang L."/>
            <person name="Yang H."/>
        </authorList>
    </citation>
    <scope>NUCLEOTIDE SEQUENCE [LARGE SCALE GENOMIC DNA]</scope>
    <source>
        <strain evidence="3 4">NBRC 110486</strain>
    </source>
</reference>
<dbReference type="AlphaFoldDB" id="A0A2U8FPD8"/>
<evidence type="ECO:0000313" key="4">
    <source>
        <dbReference type="Proteomes" id="UP000244892"/>
    </source>
</evidence>
<dbReference type="OrthoDB" id="9152140at2"/>
<dbReference type="EMBL" id="CP029210">
    <property type="protein sequence ID" value="AWI52873.1"/>
    <property type="molecule type" value="Genomic_DNA"/>
</dbReference>
<organism evidence="3 4">
    <name type="scientific">Aquabacterium olei</name>
    <dbReference type="NCBI Taxonomy" id="1296669"/>
    <lineage>
        <taxon>Bacteria</taxon>
        <taxon>Pseudomonadati</taxon>
        <taxon>Pseudomonadota</taxon>
        <taxon>Betaproteobacteria</taxon>
        <taxon>Burkholderiales</taxon>
        <taxon>Aquabacterium</taxon>
    </lineage>
</organism>
<feature type="transmembrane region" description="Helical" evidence="2">
    <location>
        <begin position="12"/>
        <end position="31"/>
    </location>
</feature>
<dbReference type="KEGG" id="aon:DEH84_05130"/>
<evidence type="ECO:0000256" key="2">
    <source>
        <dbReference type="SAM" id="Phobius"/>
    </source>
</evidence>
<keyword evidence="2" id="KW-0812">Transmembrane</keyword>
<evidence type="ECO:0008006" key="5">
    <source>
        <dbReference type="Google" id="ProtNLM"/>
    </source>
</evidence>
<accession>A0A2U8FPD8</accession>